<keyword evidence="1" id="KW-1133">Transmembrane helix</keyword>
<sequence>MVEKNKVQRFCFFDARDFFEFFRRTLSLISPSVMVIFMLSLAAFFIEDKDGSNSFKYQLLMVSIVVFIGFVAFAVLFDLNKNYEGVNLSYLAKLFVFIVTLFLCGGIVYVGVINAANMYVLIKAN</sequence>
<comment type="caution">
    <text evidence="2">The sequence shown here is derived from an EMBL/GenBank/DDBJ whole genome shotgun (WGS) entry which is preliminary data.</text>
</comment>
<evidence type="ECO:0000313" key="3">
    <source>
        <dbReference type="Proteomes" id="UP000216001"/>
    </source>
</evidence>
<organism evidence="2 3">
    <name type="scientific">Providencia rettgeri</name>
    <dbReference type="NCBI Taxonomy" id="587"/>
    <lineage>
        <taxon>Bacteria</taxon>
        <taxon>Pseudomonadati</taxon>
        <taxon>Pseudomonadota</taxon>
        <taxon>Gammaproteobacteria</taxon>
        <taxon>Enterobacterales</taxon>
        <taxon>Morganellaceae</taxon>
        <taxon>Providencia</taxon>
    </lineage>
</organism>
<evidence type="ECO:0000313" key="2">
    <source>
        <dbReference type="EMBL" id="OZS71944.1"/>
    </source>
</evidence>
<gene>
    <name evidence="2" type="ORF">CHI95_24560</name>
</gene>
<name>A0A264VKV1_PRORE</name>
<dbReference type="RefSeq" id="WP_094963249.1">
    <property type="nucleotide sequence ID" value="NZ_NOWC01000065.1"/>
</dbReference>
<evidence type="ECO:0000256" key="1">
    <source>
        <dbReference type="SAM" id="Phobius"/>
    </source>
</evidence>
<feature type="transmembrane region" description="Helical" evidence="1">
    <location>
        <begin position="26"/>
        <end position="46"/>
    </location>
</feature>
<accession>A0A264VKV1</accession>
<keyword evidence="1" id="KW-0472">Membrane</keyword>
<dbReference type="EMBL" id="NOWC01000065">
    <property type="protein sequence ID" value="OZS71944.1"/>
    <property type="molecule type" value="Genomic_DNA"/>
</dbReference>
<dbReference type="Proteomes" id="UP000216001">
    <property type="component" value="Unassembled WGS sequence"/>
</dbReference>
<feature type="transmembrane region" description="Helical" evidence="1">
    <location>
        <begin position="58"/>
        <end position="79"/>
    </location>
</feature>
<feature type="transmembrane region" description="Helical" evidence="1">
    <location>
        <begin position="91"/>
        <end position="112"/>
    </location>
</feature>
<reference evidence="2 3" key="1">
    <citation type="submission" date="2017-07" db="EMBL/GenBank/DDBJ databases">
        <title>blaIMP-27 on transferable plasmids in Proteus mirabilis and Providencia rettgeri.</title>
        <authorList>
            <person name="Potter R."/>
        </authorList>
    </citation>
    <scope>NUCLEOTIDE SEQUENCE [LARGE SCALE GENOMIC DNA]</scope>
    <source>
        <strain evidence="2 3">PR1</strain>
    </source>
</reference>
<protein>
    <submittedName>
        <fullName evidence="2">Uncharacterized protein</fullName>
    </submittedName>
</protein>
<dbReference type="AlphaFoldDB" id="A0A264VKV1"/>
<proteinExistence type="predicted"/>
<keyword evidence="1" id="KW-0812">Transmembrane</keyword>